<reference evidence="1" key="1">
    <citation type="submission" date="2013-12" db="EMBL/GenBank/DDBJ databases">
        <title>A Varibaculum cambriense genome reconstructed from a premature infant gut community with otherwise low bacterial novelty that shifts toward anaerobic metabolism during the third week of life.</title>
        <authorList>
            <person name="Brown C.T."/>
            <person name="Sharon I."/>
            <person name="Thomas B.C."/>
            <person name="Castelle C.J."/>
            <person name="Morowitz M.J."/>
            <person name="Banfield J.F."/>
        </authorList>
    </citation>
    <scope>NUCLEOTIDE SEQUENCE</scope>
</reference>
<dbReference type="AlphaFoldDB" id="W1YF61"/>
<dbReference type="EMBL" id="AZMM01006332">
    <property type="protein sequence ID" value="ETJ39789.1"/>
    <property type="molecule type" value="Genomic_DNA"/>
</dbReference>
<evidence type="ECO:0000313" key="1">
    <source>
        <dbReference type="EMBL" id="ETJ39789.1"/>
    </source>
</evidence>
<accession>W1YF61</accession>
<gene>
    <name evidence="1" type="ORF">Q604_UNBC06332G0001</name>
</gene>
<organism evidence="1">
    <name type="scientific">human gut metagenome</name>
    <dbReference type="NCBI Taxonomy" id="408170"/>
    <lineage>
        <taxon>unclassified sequences</taxon>
        <taxon>metagenomes</taxon>
        <taxon>organismal metagenomes</taxon>
    </lineage>
</organism>
<feature type="non-terminal residue" evidence="1">
    <location>
        <position position="1"/>
    </location>
</feature>
<comment type="caution">
    <text evidence="1">The sequence shown here is derived from an EMBL/GenBank/DDBJ whole genome shotgun (WGS) entry which is preliminary data.</text>
</comment>
<name>W1YF61_9ZZZZ</name>
<proteinExistence type="predicted"/>
<sequence>FIDHFYLPYDFSLSGPFNPGPPHYENYLFPSSLIRLDISFNIRVIEAFDQFSGMIGLGASCKVPDLWI</sequence>
<protein>
    <submittedName>
        <fullName evidence="1">Uncharacterized protein</fullName>
    </submittedName>
</protein>